<feature type="transmembrane region" description="Helical" evidence="5">
    <location>
        <begin position="20"/>
        <end position="40"/>
    </location>
</feature>
<keyword evidence="5" id="KW-1133">Transmembrane helix</keyword>
<reference evidence="6 7" key="1">
    <citation type="journal article" date="2024" name="Nat. Commun.">
        <title>Phylogenomics reveals the evolutionary origins of lichenization in chlorophyte algae.</title>
        <authorList>
            <person name="Puginier C."/>
            <person name="Libourel C."/>
            <person name="Otte J."/>
            <person name="Skaloud P."/>
            <person name="Haon M."/>
            <person name="Grisel S."/>
            <person name="Petersen M."/>
            <person name="Berrin J.G."/>
            <person name="Delaux P.M."/>
            <person name="Dal Grande F."/>
            <person name="Keller J."/>
        </authorList>
    </citation>
    <scope>NUCLEOTIDE SEQUENCE [LARGE SCALE GENOMIC DNA]</scope>
    <source>
        <strain evidence="6 7">SAG 2145</strain>
    </source>
</reference>
<evidence type="ECO:0008006" key="8">
    <source>
        <dbReference type="Google" id="ProtNLM"/>
    </source>
</evidence>
<keyword evidence="5" id="KW-0472">Membrane</keyword>
<evidence type="ECO:0000256" key="3">
    <source>
        <dbReference type="PIRSR" id="PIRSR602401-1"/>
    </source>
</evidence>
<evidence type="ECO:0000256" key="2">
    <source>
        <dbReference type="ARBA" id="ARBA00010617"/>
    </source>
</evidence>
<keyword evidence="3" id="KW-0349">Heme</keyword>
<dbReference type="PROSITE" id="PS00086">
    <property type="entry name" value="CYTOCHROME_P450"/>
    <property type="match status" value="1"/>
</dbReference>
<dbReference type="EMBL" id="JALJOS010000004">
    <property type="protein sequence ID" value="KAK9840094.1"/>
    <property type="molecule type" value="Genomic_DNA"/>
</dbReference>
<dbReference type="SUPFAM" id="SSF48264">
    <property type="entry name" value="Cytochrome P450"/>
    <property type="match status" value="1"/>
</dbReference>
<name>A0AAW1S200_9CHLO</name>
<dbReference type="InterPro" id="IPR036396">
    <property type="entry name" value="Cyt_P450_sf"/>
</dbReference>
<comment type="cofactor">
    <cofactor evidence="1 3">
        <name>heme</name>
        <dbReference type="ChEBI" id="CHEBI:30413"/>
    </cofactor>
</comment>
<sequence>MRQDLDSWDGLEAAFKTLLGAFLIASSSSVVALPAFAYTADGSQSGRDWKPRRHHRRLEDRQRTVDLGARTKAEEAPAYDHFWEAAEDQVSGLGTRMSAYKEVALQQAQRLKDEYQRFRTSQTSAPAPAPTQDGYTLHARKHASASSPMRHLPRTIPRPQTGLGWAVLALVVAALAKSVFGLQLPGWLRGGQGTQGGRWIKDRSLGGKMVFIPDEEVAAGKKQQPFDDWSVQSAPARSSPTAATDRSQSGAAASTSAPAAFGAGPQTAQQQSRVQRLPDWWDPPPVIHSSGAFKEEAKKRAQSLTNTMEEGKLAGRDPTLEQLVSLRQTCAEMQIVVKTRTPQGRDTLLRIAADGAINAAMDQNLLMLNGIQPQRFIAGIAVDLGIPDEKAGTIAHGAVAAQLARVLQDVYLAIRAGREDEVLLPLLRIHTLLQTLPLPQASAEAAMVGDNISSKASLDERQAIFYMFGVMHRPSAGTMAALLGFNPKLVLPHLDNELSKRGRLDLDSMPSPPARLFTGHMTQLLAPNFHRVFTAWAQRYGTVYRISILGFPGVVVSDPAVIGQLLGYGTEGGELPKNVDSYQQLDRLWGGENSIFTDLNTNLQRVVRKATATSFSSSSLRQHFPLLQKKSQQLTDAIALHAGKAVDLDEAGMRVACDVVGQASFGHDFKSVDFSDARVIKVLPRGLEECQKRMTNPIQRLLNFTKDAREADACMDEYGNIIKGIVKEMKARGPPEADDLSVGAQLLRAKDPATGLGLTDKQLQAEVGTFIMGGFETTAHTLSFTLFCIASNPDVEEKIAEELRDLGLLKADGSLGRPVSADDLNMLSYLSNVIKESMRMFPVVAGFPRRTDKVTQIGQYRVPKNVFVYILFHHLHNSPDLWDHASVFDPTRWEDPSDPTYVQDDSMHAHSDPFKGQTDTTGKSSKGTINLTASASIEQPTGSGDFVGKTPKKGMDARPKKYFPFSAGPRSCIGQGMANMVLKTVIATLCARFTLRLADEMGGPEGVAASEVMALTLHTHHGILMHCTERAPAAC</sequence>
<dbReference type="GO" id="GO:0004497">
    <property type="term" value="F:monooxygenase activity"/>
    <property type="evidence" value="ECO:0007669"/>
    <property type="project" value="InterPro"/>
</dbReference>
<dbReference type="Pfam" id="PF00067">
    <property type="entry name" value="p450"/>
    <property type="match status" value="2"/>
</dbReference>
<dbReference type="GO" id="GO:0020037">
    <property type="term" value="F:heme binding"/>
    <property type="evidence" value="ECO:0007669"/>
    <property type="project" value="InterPro"/>
</dbReference>
<feature type="region of interest" description="Disordered" evidence="4">
    <location>
        <begin position="218"/>
        <end position="273"/>
    </location>
</feature>
<evidence type="ECO:0000313" key="7">
    <source>
        <dbReference type="Proteomes" id="UP001438707"/>
    </source>
</evidence>
<feature type="compositionally biased region" description="Low complexity" evidence="4">
    <location>
        <begin position="233"/>
        <end position="264"/>
    </location>
</feature>
<dbReference type="Proteomes" id="UP001438707">
    <property type="component" value="Unassembled WGS sequence"/>
</dbReference>
<evidence type="ECO:0000256" key="5">
    <source>
        <dbReference type="SAM" id="Phobius"/>
    </source>
</evidence>
<accession>A0AAW1S200</accession>
<evidence type="ECO:0000313" key="6">
    <source>
        <dbReference type="EMBL" id="KAK9840094.1"/>
    </source>
</evidence>
<evidence type="ECO:0000256" key="1">
    <source>
        <dbReference type="ARBA" id="ARBA00001971"/>
    </source>
</evidence>
<dbReference type="PRINTS" id="PR00385">
    <property type="entry name" value="P450"/>
</dbReference>
<dbReference type="PRINTS" id="PR00463">
    <property type="entry name" value="EP450I"/>
</dbReference>
<comment type="similarity">
    <text evidence="2">Belongs to the cytochrome P450 family.</text>
</comment>
<feature type="binding site" description="axial binding residue" evidence="3">
    <location>
        <position position="972"/>
    </location>
    <ligand>
        <name>heme</name>
        <dbReference type="ChEBI" id="CHEBI:30413"/>
    </ligand>
    <ligandPart>
        <name>Fe</name>
        <dbReference type="ChEBI" id="CHEBI:18248"/>
    </ligandPart>
</feature>
<comment type="caution">
    <text evidence="6">The sequence shown here is derived from an EMBL/GenBank/DDBJ whole genome shotgun (WGS) entry which is preliminary data.</text>
</comment>
<organism evidence="6 7">
    <name type="scientific">Apatococcus lobatus</name>
    <dbReference type="NCBI Taxonomy" id="904363"/>
    <lineage>
        <taxon>Eukaryota</taxon>
        <taxon>Viridiplantae</taxon>
        <taxon>Chlorophyta</taxon>
        <taxon>core chlorophytes</taxon>
        <taxon>Trebouxiophyceae</taxon>
        <taxon>Chlorellales</taxon>
        <taxon>Chlorellaceae</taxon>
        <taxon>Apatococcus</taxon>
    </lineage>
</organism>
<keyword evidence="3" id="KW-0408">Iron</keyword>
<keyword evidence="3" id="KW-0479">Metal-binding</keyword>
<keyword evidence="7" id="KW-1185">Reference proteome</keyword>
<proteinExistence type="inferred from homology"/>
<feature type="compositionally biased region" description="Polar residues" evidence="4">
    <location>
        <begin position="917"/>
        <end position="942"/>
    </location>
</feature>
<feature type="region of interest" description="Disordered" evidence="4">
    <location>
        <begin position="897"/>
        <end position="955"/>
    </location>
</feature>
<dbReference type="InterPro" id="IPR050121">
    <property type="entry name" value="Cytochrome_P450_monoxygenase"/>
</dbReference>
<evidence type="ECO:0000256" key="4">
    <source>
        <dbReference type="SAM" id="MobiDB-lite"/>
    </source>
</evidence>
<gene>
    <name evidence="6" type="ORF">WJX74_003186</name>
</gene>
<protein>
    <recommendedName>
        <fullName evidence="8">Cytochrome P450</fullName>
    </recommendedName>
</protein>
<dbReference type="Gene3D" id="1.10.630.10">
    <property type="entry name" value="Cytochrome P450"/>
    <property type="match status" value="1"/>
</dbReference>
<dbReference type="AlphaFoldDB" id="A0AAW1S200"/>
<dbReference type="GO" id="GO:0016705">
    <property type="term" value="F:oxidoreductase activity, acting on paired donors, with incorporation or reduction of molecular oxygen"/>
    <property type="evidence" value="ECO:0007669"/>
    <property type="project" value="InterPro"/>
</dbReference>
<dbReference type="PANTHER" id="PTHR24305:SF166">
    <property type="entry name" value="CYTOCHROME P450 12A4, MITOCHONDRIAL-RELATED"/>
    <property type="match status" value="1"/>
</dbReference>
<keyword evidence="5" id="KW-0812">Transmembrane</keyword>
<dbReference type="PANTHER" id="PTHR24305">
    <property type="entry name" value="CYTOCHROME P450"/>
    <property type="match status" value="1"/>
</dbReference>
<dbReference type="InterPro" id="IPR001128">
    <property type="entry name" value="Cyt_P450"/>
</dbReference>
<feature type="transmembrane region" description="Helical" evidence="5">
    <location>
        <begin position="162"/>
        <end position="182"/>
    </location>
</feature>
<dbReference type="InterPro" id="IPR017972">
    <property type="entry name" value="Cyt_P450_CS"/>
</dbReference>
<dbReference type="InterPro" id="IPR002401">
    <property type="entry name" value="Cyt_P450_E_grp-I"/>
</dbReference>
<dbReference type="GO" id="GO:0005506">
    <property type="term" value="F:iron ion binding"/>
    <property type="evidence" value="ECO:0007669"/>
    <property type="project" value="InterPro"/>
</dbReference>